<comment type="caution">
    <text evidence="2">The sequence shown here is derived from an EMBL/GenBank/DDBJ whole genome shotgun (WGS) entry which is preliminary data.</text>
</comment>
<keyword evidence="1" id="KW-1133">Transmembrane helix</keyword>
<dbReference type="AlphaFoldDB" id="K6VNG8"/>
<dbReference type="OrthoDB" id="9958617at2"/>
<feature type="transmembrane region" description="Helical" evidence="1">
    <location>
        <begin position="77"/>
        <end position="98"/>
    </location>
</feature>
<protein>
    <submittedName>
        <fullName evidence="2">ATP synthase protein I</fullName>
    </submittedName>
</protein>
<evidence type="ECO:0000313" key="3">
    <source>
        <dbReference type="Proteomes" id="UP000008366"/>
    </source>
</evidence>
<sequence length="144" mass="14237">MTMTGARAPLPAMLRGGALVTAIVGVLVAAGVGIAWGSVAALNALGASLVVLATFAGGVWALSAVLGSGDPRATSSVAMVGAFVVYGGQLLALTALALALHAQPWIDRPAIAIGGLVAVVAWQVGHIAGFARSRTLIFSPQVGR</sequence>
<keyword evidence="3" id="KW-1185">Reference proteome</keyword>
<dbReference type="EMBL" id="BAHD01000081">
    <property type="protein sequence ID" value="GAB97768.1"/>
    <property type="molecule type" value="Genomic_DNA"/>
</dbReference>
<evidence type="ECO:0000313" key="2">
    <source>
        <dbReference type="EMBL" id="GAB97768.1"/>
    </source>
</evidence>
<keyword evidence="1" id="KW-0472">Membrane</keyword>
<accession>K6VNG8</accession>
<dbReference type="RefSeq" id="WP_006594300.1">
    <property type="nucleotide sequence ID" value="NZ_BAHD01000081.1"/>
</dbReference>
<organism evidence="2 3">
    <name type="scientific">Kineosphaera limosa NBRC 100340</name>
    <dbReference type="NCBI Taxonomy" id="1184609"/>
    <lineage>
        <taxon>Bacteria</taxon>
        <taxon>Bacillati</taxon>
        <taxon>Actinomycetota</taxon>
        <taxon>Actinomycetes</taxon>
        <taxon>Micrococcales</taxon>
        <taxon>Dermatophilaceae</taxon>
        <taxon>Kineosphaera</taxon>
    </lineage>
</organism>
<proteinExistence type="predicted"/>
<feature type="transmembrane region" description="Helical" evidence="1">
    <location>
        <begin position="42"/>
        <end position="65"/>
    </location>
</feature>
<keyword evidence="1" id="KW-0812">Transmembrane</keyword>
<reference evidence="2 3" key="1">
    <citation type="submission" date="2012-08" db="EMBL/GenBank/DDBJ databases">
        <title>Whole genome shotgun sequence of Kineosphaera limosa NBRC 100340.</title>
        <authorList>
            <person name="Yoshida I."/>
            <person name="Isaki S."/>
            <person name="Hosoyama A."/>
            <person name="Tsuchikane K."/>
            <person name="Katsumata H."/>
            <person name="Ando Y."/>
            <person name="Ohji S."/>
            <person name="Hamada M."/>
            <person name="Tamura T."/>
            <person name="Yamazoe A."/>
            <person name="Yamazaki S."/>
            <person name="Fujita N."/>
        </authorList>
    </citation>
    <scope>NUCLEOTIDE SEQUENCE [LARGE SCALE GENOMIC DNA]</scope>
    <source>
        <strain evidence="2 3">NBRC 100340</strain>
    </source>
</reference>
<dbReference type="STRING" id="1184609.KILIM_081_00100"/>
<evidence type="ECO:0000256" key="1">
    <source>
        <dbReference type="SAM" id="Phobius"/>
    </source>
</evidence>
<feature type="transmembrane region" description="Helical" evidence="1">
    <location>
        <begin position="12"/>
        <end position="36"/>
    </location>
</feature>
<gene>
    <name evidence="2" type="primary">atpI</name>
    <name evidence="2" type="ORF">KILIM_081_00100</name>
</gene>
<name>K6VNG8_9MICO</name>
<dbReference type="Proteomes" id="UP000008366">
    <property type="component" value="Unassembled WGS sequence"/>
</dbReference>
<dbReference type="eggNOG" id="ENOG5033F69">
    <property type="taxonomic scope" value="Bacteria"/>
</dbReference>
<feature type="transmembrane region" description="Helical" evidence="1">
    <location>
        <begin position="110"/>
        <end position="131"/>
    </location>
</feature>